<feature type="transmembrane region" description="Helical" evidence="1">
    <location>
        <begin position="12"/>
        <end position="37"/>
    </location>
</feature>
<organism evidence="2">
    <name type="scientific">Anopheles braziliensis</name>
    <dbReference type="NCBI Taxonomy" id="58242"/>
    <lineage>
        <taxon>Eukaryota</taxon>
        <taxon>Metazoa</taxon>
        <taxon>Ecdysozoa</taxon>
        <taxon>Arthropoda</taxon>
        <taxon>Hexapoda</taxon>
        <taxon>Insecta</taxon>
        <taxon>Pterygota</taxon>
        <taxon>Neoptera</taxon>
        <taxon>Endopterygota</taxon>
        <taxon>Diptera</taxon>
        <taxon>Nematocera</taxon>
        <taxon>Culicoidea</taxon>
        <taxon>Culicidae</taxon>
        <taxon>Anophelinae</taxon>
        <taxon>Anopheles</taxon>
    </lineage>
</organism>
<keyword evidence="1" id="KW-0472">Membrane</keyword>
<dbReference type="AlphaFoldDB" id="A0A2M3ZWX3"/>
<accession>A0A2M3ZWX3</accession>
<proteinExistence type="predicted"/>
<name>A0A2M3ZWX3_9DIPT</name>
<evidence type="ECO:0000313" key="2">
    <source>
        <dbReference type="EMBL" id="MBW33067.1"/>
    </source>
</evidence>
<keyword evidence="1" id="KW-1133">Transmembrane helix</keyword>
<evidence type="ECO:0000256" key="1">
    <source>
        <dbReference type="SAM" id="Phobius"/>
    </source>
</evidence>
<sequence>MSRKVFSSGGLAVSGRLLLVVAAVAPVEIVVAGGLLLPNGLPLFLGCCVGCCGLTAVTTICGWYCGCGGR</sequence>
<feature type="transmembrane region" description="Helical" evidence="1">
    <location>
        <begin position="43"/>
        <end position="65"/>
    </location>
</feature>
<dbReference type="EMBL" id="GGFM01012316">
    <property type="protein sequence ID" value="MBW33067.1"/>
    <property type="molecule type" value="Transcribed_RNA"/>
</dbReference>
<keyword evidence="1" id="KW-0812">Transmembrane</keyword>
<protein>
    <submittedName>
        <fullName evidence="2">Putative secreted peptide</fullName>
    </submittedName>
</protein>
<reference evidence="2" key="1">
    <citation type="submission" date="2018-01" db="EMBL/GenBank/DDBJ databases">
        <title>An insight into the sialome of Amazonian anophelines.</title>
        <authorList>
            <person name="Ribeiro J.M."/>
            <person name="Scarpassa V."/>
            <person name="Calvo E."/>
        </authorList>
    </citation>
    <scope>NUCLEOTIDE SEQUENCE</scope>
    <source>
        <tissue evidence="2">Salivary glands</tissue>
    </source>
</reference>